<feature type="transmembrane region" description="Helical" evidence="7">
    <location>
        <begin position="431"/>
        <end position="451"/>
    </location>
</feature>
<dbReference type="GO" id="GO:0016020">
    <property type="term" value="C:membrane"/>
    <property type="evidence" value="ECO:0007669"/>
    <property type="project" value="UniProtKB-SubCell"/>
</dbReference>
<comment type="similarity">
    <text evidence="6">Belongs to the sodium:neurotransmitter symporter (SNF) (TC 2.A.22) family.</text>
</comment>
<evidence type="ECO:0000313" key="9">
    <source>
        <dbReference type="Proteomes" id="UP000199657"/>
    </source>
</evidence>
<reference evidence="8 9" key="1">
    <citation type="submission" date="2016-10" db="EMBL/GenBank/DDBJ databases">
        <authorList>
            <person name="de Groot N.N."/>
        </authorList>
    </citation>
    <scope>NUCLEOTIDE SEQUENCE [LARGE SCALE GENOMIC DNA]</scope>
    <source>
        <strain evidence="8 9">CGMCC 1.6291</strain>
    </source>
</reference>
<dbReference type="Pfam" id="PF00209">
    <property type="entry name" value="SNF"/>
    <property type="match status" value="2"/>
</dbReference>
<sequence>MSETRSSLHGEWSSGMIFVLAATGSAVGLGNLWRFPYLVGENGGAAFVIIYLLCILLVGLPIMIAEITLGRRGKRSPINSLRSVALEEGRSANWALLGWLGVAAGFLILSFYSVVGGWALSYVLQSLLGTFQGITSDSSTHLFETLVASPFSVLGWHTLFMLLLFGIVAMGVRKGLQRAVTILMPLLFVLLILLVGYGMAASGAFQEAMAFMFQPDFSAVEGGTVLTAMGQAFFTLSLGMGAIMVYGAYLPKHESIPHSAGWIVGMDTITAILAGLAIFPIVFAVGLEPGEGAGLVFITLPIVFGEIPFGYLLGLLFFVLLSVAAITSGMSLLEPATSYLTERRRDGSRLKAAAIISSLIWLLGVACGLSLNALSGITVLPGMNIFDSLEYISNDIMLPLGGLLIAIFVGWRMRLSSVVGELGVNENGALFKLWLVVTRFVAPAAVILVFANATGLFELFG</sequence>
<dbReference type="OrthoDB" id="9762833at2"/>
<dbReference type="CDD" id="cd10336">
    <property type="entry name" value="SLC6sbd_Tyt1-Like"/>
    <property type="match status" value="1"/>
</dbReference>
<evidence type="ECO:0000256" key="1">
    <source>
        <dbReference type="ARBA" id="ARBA00004141"/>
    </source>
</evidence>
<proteinExistence type="inferred from homology"/>
<dbReference type="PANTHER" id="PTHR42948">
    <property type="entry name" value="TRANSPORTER"/>
    <property type="match status" value="1"/>
</dbReference>
<dbReference type="Proteomes" id="UP000199657">
    <property type="component" value="Unassembled WGS sequence"/>
</dbReference>
<keyword evidence="5 7" id="KW-0472">Membrane</keyword>
<dbReference type="PROSITE" id="PS50267">
    <property type="entry name" value="NA_NEUROTRAN_SYMP_3"/>
    <property type="match status" value="1"/>
</dbReference>
<evidence type="ECO:0000256" key="5">
    <source>
        <dbReference type="ARBA" id="ARBA00023136"/>
    </source>
</evidence>
<keyword evidence="3 6" id="KW-0812">Transmembrane</keyword>
<accession>A0A1H8QEE8</accession>
<feature type="transmembrane region" description="Helical" evidence="7">
    <location>
        <begin position="153"/>
        <end position="172"/>
    </location>
</feature>
<feature type="transmembrane region" description="Helical" evidence="7">
    <location>
        <begin position="353"/>
        <end position="371"/>
    </location>
</feature>
<dbReference type="PROSITE" id="PS00610">
    <property type="entry name" value="NA_NEUROTRAN_SYMP_1"/>
    <property type="match status" value="1"/>
</dbReference>
<dbReference type="PANTHER" id="PTHR42948:SF1">
    <property type="entry name" value="TRANSPORTER"/>
    <property type="match status" value="1"/>
</dbReference>
<feature type="transmembrane region" description="Helical" evidence="7">
    <location>
        <begin position="12"/>
        <end position="33"/>
    </location>
</feature>
<dbReference type="InterPro" id="IPR047218">
    <property type="entry name" value="YocR/YhdH-like"/>
</dbReference>
<evidence type="ECO:0000256" key="7">
    <source>
        <dbReference type="SAM" id="Phobius"/>
    </source>
</evidence>
<dbReference type="RefSeq" id="WP_091639654.1">
    <property type="nucleotide sequence ID" value="NZ_FOEG01000001.1"/>
</dbReference>
<comment type="subcellular location">
    <subcellularLocation>
        <location evidence="1">Membrane</location>
        <topology evidence="1">Multi-pass membrane protein</topology>
    </subcellularLocation>
</comment>
<feature type="transmembrane region" description="Helical" evidence="7">
    <location>
        <begin position="391"/>
        <end position="411"/>
    </location>
</feature>
<evidence type="ECO:0000256" key="6">
    <source>
        <dbReference type="RuleBase" id="RU003732"/>
    </source>
</evidence>
<keyword evidence="4 7" id="KW-1133">Transmembrane helix</keyword>
<evidence type="ECO:0000313" key="8">
    <source>
        <dbReference type="EMBL" id="SEO52264.1"/>
    </source>
</evidence>
<protein>
    <recommendedName>
        <fullName evidence="6">Transporter</fullName>
    </recommendedName>
</protein>
<evidence type="ECO:0000256" key="4">
    <source>
        <dbReference type="ARBA" id="ARBA00022989"/>
    </source>
</evidence>
<organism evidence="8 9">
    <name type="scientific">Aquisalimonas asiatica</name>
    <dbReference type="NCBI Taxonomy" id="406100"/>
    <lineage>
        <taxon>Bacteria</taxon>
        <taxon>Pseudomonadati</taxon>
        <taxon>Pseudomonadota</taxon>
        <taxon>Gammaproteobacteria</taxon>
        <taxon>Chromatiales</taxon>
        <taxon>Ectothiorhodospiraceae</taxon>
        <taxon>Aquisalimonas</taxon>
    </lineage>
</organism>
<keyword evidence="2 6" id="KW-0813">Transport</keyword>
<dbReference type="PRINTS" id="PR00176">
    <property type="entry name" value="NANEUSMPORT"/>
</dbReference>
<dbReference type="InterPro" id="IPR037272">
    <property type="entry name" value="SNS_sf"/>
</dbReference>
<dbReference type="GO" id="GO:0015293">
    <property type="term" value="F:symporter activity"/>
    <property type="evidence" value="ECO:0007669"/>
    <property type="project" value="UniProtKB-KW"/>
</dbReference>
<keyword evidence="9" id="KW-1185">Reference proteome</keyword>
<dbReference type="NCBIfam" id="NF037979">
    <property type="entry name" value="Na_transp"/>
    <property type="match status" value="1"/>
</dbReference>
<evidence type="ECO:0000256" key="2">
    <source>
        <dbReference type="ARBA" id="ARBA00022448"/>
    </source>
</evidence>
<name>A0A1H8QEE8_9GAMM</name>
<dbReference type="EMBL" id="FOEG01000001">
    <property type="protein sequence ID" value="SEO52264.1"/>
    <property type="molecule type" value="Genomic_DNA"/>
</dbReference>
<dbReference type="SUPFAM" id="SSF161070">
    <property type="entry name" value="SNF-like"/>
    <property type="match status" value="1"/>
</dbReference>
<feature type="transmembrane region" description="Helical" evidence="7">
    <location>
        <begin position="45"/>
        <end position="70"/>
    </location>
</feature>
<feature type="transmembrane region" description="Helical" evidence="7">
    <location>
        <begin position="225"/>
        <end position="250"/>
    </location>
</feature>
<feature type="transmembrane region" description="Helical" evidence="7">
    <location>
        <begin position="179"/>
        <end position="205"/>
    </location>
</feature>
<feature type="transmembrane region" description="Helical" evidence="7">
    <location>
        <begin position="262"/>
        <end position="287"/>
    </location>
</feature>
<dbReference type="STRING" id="406100.SAMN04488052_101515"/>
<keyword evidence="6" id="KW-0769">Symport</keyword>
<feature type="transmembrane region" description="Helical" evidence="7">
    <location>
        <begin position="91"/>
        <end position="115"/>
    </location>
</feature>
<feature type="transmembrane region" description="Helical" evidence="7">
    <location>
        <begin position="307"/>
        <end position="333"/>
    </location>
</feature>
<dbReference type="AlphaFoldDB" id="A0A1H8QEE8"/>
<gene>
    <name evidence="8" type="ORF">SAMN04488052_101515</name>
</gene>
<evidence type="ECO:0000256" key="3">
    <source>
        <dbReference type="ARBA" id="ARBA00022692"/>
    </source>
</evidence>
<dbReference type="InterPro" id="IPR000175">
    <property type="entry name" value="Na/ntran_symport"/>
</dbReference>